<dbReference type="InterPro" id="IPR004089">
    <property type="entry name" value="MCPsignal_dom"/>
</dbReference>
<dbReference type="SUPFAM" id="SSF58104">
    <property type="entry name" value="Methyl-accepting chemotaxis protein (MCP) signaling domain"/>
    <property type="match status" value="1"/>
</dbReference>
<dbReference type="Proteomes" id="UP001555826">
    <property type="component" value="Unassembled WGS sequence"/>
</dbReference>
<dbReference type="Gene3D" id="1.10.287.950">
    <property type="entry name" value="Methyl-accepting chemotaxis protein"/>
    <property type="match status" value="1"/>
</dbReference>
<dbReference type="InterPro" id="IPR004090">
    <property type="entry name" value="Chemotax_Me-accpt_rcpt"/>
</dbReference>
<reference evidence="7 8" key="1">
    <citation type="submission" date="2024-07" db="EMBL/GenBank/DDBJ databases">
        <authorList>
            <person name="Thanompreechachai J."/>
            <person name="Duangmal K."/>
        </authorList>
    </citation>
    <scope>NUCLEOTIDE SEQUENCE [LARGE SCALE GENOMIC DNA]</scope>
    <source>
        <strain evidence="7 8">KCTC 19886</strain>
    </source>
</reference>
<comment type="caution">
    <text evidence="7">The sequence shown here is derived from an EMBL/GenBank/DDBJ whole genome shotgun (WGS) entry which is preliminary data.</text>
</comment>
<gene>
    <name evidence="7" type="ORF">AB1207_02790</name>
</gene>
<dbReference type="EMBL" id="JBFNQN010000002">
    <property type="protein sequence ID" value="MEW9263662.1"/>
    <property type="molecule type" value="Genomic_DNA"/>
</dbReference>
<dbReference type="SMART" id="SM00283">
    <property type="entry name" value="MA"/>
    <property type="match status" value="1"/>
</dbReference>
<dbReference type="PRINTS" id="PR00260">
    <property type="entry name" value="CHEMTRNSDUCR"/>
</dbReference>
<keyword evidence="1 3" id="KW-0807">Transducer</keyword>
<dbReference type="Pfam" id="PF00015">
    <property type="entry name" value="MCPsignal"/>
    <property type="match status" value="1"/>
</dbReference>
<feature type="signal peptide" evidence="5">
    <location>
        <begin position="1"/>
        <end position="22"/>
    </location>
</feature>
<evidence type="ECO:0000256" key="2">
    <source>
        <dbReference type="ARBA" id="ARBA00029447"/>
    </source>
</evidence>
<evidence type="ECO:0000256" key="4">
    <source>
        <dbReference type="SAM" id="MobiDB-lite"/>
    </source>
</evidence>
<keyword evidence="8" id="KW-1185">Reference proteome</keyword>
<protein>
    <submittedName>
        <fullName evidence="7">Methyl-accepting chemotaxis protein</fullName>
    </submittedName>
</protein>
<dbReference type="RefSeq" id="WP_367636266.1">
    <property type="nucleotide sequence ID" value="NZ_JBFNQN010000002.1"/>
</dbReference>
<evidence type="ECO:0000259" key="6">
    <source>
        <dbReference type="PROSITE" id="PS50111"/>
    </source>
</evidence>
<feature type="region of interest" description="Disordered" evidence="4">
    <location>
        <begin position="47"/>
        <end position="78"/>
    </location>
</feature>
<evidence type="ECO:0000313" key="7">
    <source>
        <dbReference type="EMBL" id="MEW9263662.1"/>
    </source>
</evidence>
<organism evidence="7 8">
    <name type="scientific">Kineococcus endophyticus</name>
    <dbReference type="NCBI Taxonomy" id="1181883"/>
    <lineage>
        <taxon>Bacteria</taxon>
        <taxon>Bacillati</taxon>
        <taxon>Actinomycetota</taxon>
        <taxon>Actinomycetes</taxon>
        <taxon>Kineosporiales</taxon>
        <taxon>Kineosporiaceae</taxon>
        <taxon>Kineococcus</taxon>
    </lineage>
</organism>
<feature type="compositionally biased region" description="Basic and acidic residues" evidence="4">
    <location>
        <begin position="50"/>
        <end position="69"/>
    </location>
</feature>
<evidence type="ECO:0000313" key="8">
    <source>
        <dbReference type="Proteomes" id="UP001555826"/>
    </source>
</evidence>
<accession>A0ABV3P213</accession>
<name>A0ABV3P213_9ACTN</name>
<comment type="similarity">
    <text evidence="2">Belongs to the methyl-accepting chemotaxis (MCP) protein family.</text>
</comment>
<evidence type="ECO:0000256" key="5">
    <source>
        <dbReference type="SAM" id="SignalP"/>
    </source>
</evidence>
<feature type="domain" description="Methyl-accepting transducer" evidence="6">
    <location>
        <begin position="106"/>
        <end position="339"/>
    </location>
</feature>
<evidence type="ECO:0000256" key="1">
    <source>
        <dbReference type="ARBA" id="ARBA00023224"/>
    </source>
</evidence>
<evidence type="ECO:0000256" key="3">
    <source>
        <dbReference type="PROSITE-ProRule" id="PRU00284"/>
    </source>
</evidence>
<dbReference type="PROSITE" id="PS50111">
    <property type="entry name" value="CHEMOTAXIS_TRANSDUC_2"/>
    <property type="match status" value="1"/>
</dbReference>
<feature type="chain" id="PRO_5046987021" evidence="5">
    <location>
        <begin position="23"/>
        <end position="487"/>
    </location>
</feature>
<dbReference type="PROSITE" id="PS51257">
    <property type="entry name" value="PROKAR_LIPOPROTEIN"/>
    <property type="match status" value="1"/>
</dbReference>
<sequence>MSRVLPVTIAGASGCLAVAAAAATDLPGLATAALAALAAGGTAALGARAGRSEREAEDAARRDAARLRSGDLTGSQGADPELRAALAALGERVRPLTGSVDLLGIAGAEMDVAGRTIADGARDTTDSAARIAAASDEVSAKVSTMAAAGEQMQAAIAEISRSANQAVETAGHGVQAVTSAETTISALEESSARVGDVVKTITAIADQTNLLALNATIEAARAGETGKGFAVVAGEVKELAQQTARATEEIGATVAQIQGDTASAIEAIRVVRGLIDSISEYQHTIASAVVEQNVTTHDLNASTSEVARQAVSIASSVAVVHERAAATSTAASRSHLAVSEVKRLVGRLQTTVLDLTLPAAADEPGSYRIGWDRAGNRLEMTMAGLWDVELARAYAAELIAAIRDNRPGWTVVCTMSELGPTTPEVQRLIESTMAEAVAQRMTFAVIVLDNLLVAMQMQRSSEAQGAPIAYAASHAEALAVLAARAPR</sequence>
<dbReference type="PANTHER" id="PTHR32089">
    <property type="entry name" value="METHYL-ACCEPTING CHEMOTAXIS PROTEIN MCPB"/>
    <property type="match status" value="1"/>
</dbReference>
<proteinExistence type="inferred from homology"/>
<keyword evidence="5" id="KW-0732">Signal</keyword>
<dbReference type="PANTHER" id="PTHR32089:SF112">
    <property type="entry name" value="LYSOZYME-LIKE PROTEIN-RELATED"/>
    <property type="match status" value="1"/>
</dbReference>